<dbReference type="STRING" id="570156.AOG27_07965"/>
<dbReference type="OrthoDB" id="9816034at2"/>
<dbReference type="Proteomes" id="UP000050378">
    <property type="component" value="Unassembled WGS sequence"/>
</dbReference>
<evidence type="ECO:0000259" key="5">
    <source>
        <dbReference type="PROSITE" id="PS50113"/>
    </source>
</evidence>
<dbReference type="EMBL" id="JAQPZS010000002">
    <property type="protein sequence ID" value="MEJ6494938.1"/>
    <property type="molecule type" value="Genomic_DNA"/>
</dbReference>
<proteinExistence type="predicted"/>
<evidence type="ECO:0000259" key="3">
    <source>
        <dbReference type="PROSITE" id="PS50110"/>
    </source>
</evidence>
<dbReference type="PROSITE" id="PS50110">
    <property type="entry name" value="RESPONSE_REGULATORY"/>
    <property type="match status" value="1"/>
</dbReference>
<dbReference type="Gene3D" id="3.30.450.20">
    <property type="entry name" value="PAS domain"/>
    <property type="match status" value="1"/>
</dbReference>
<dbReference type="Gene3D" id="3.20.20.450">
    <property type="entry name" value="EAL domain"/>
    <property type="match status" value="1"/>
</dbReference>
<dbReference type="Proteomes" id="UP001377972">
    <property type="component" value="Unassembled WGS sequence"/>
</dbReference>
<dbReference type="CDD" id="cd01949">
    <property type="entry name" value="GGDEF"/>
    <property type="match status" value="1"/>
</dbReference>
<feature type="domain" description="GGDEF" evidence="7">
    <location>
        <begin position="437"/>
        <end position="570"/>
    </location>
</feature>
<feature type="domain" description="EAL" evidence="6">
    <location>
        <begin position="581"/>
        <end position="830"/>
    </location>
</feature>
<dbReference type="SMART" id="SM00052">
    <property type="entry name" value="EAL"/>
    <property type="match status" value="1"/>
</dbReference>
<name>A0A0P7DWT2_9GAMM</name>
<dbReference type="PATRIC" id="fig|570156.3.peg.2650"/>
<dbReference type="SMART" id="SM00267">
    <property type="entry name" value="GGDEF"/>
    <property type="match status" value="1"/>
</dbReference>
<reference evidence="8 10" key="1">
    <citation type="submission" date="2015-09" db="EMBL/GenBank/DDBJ databases">
        <title>Draft Genome Sequence of Pseudoalteromonas lipolytica UCD-48B.</title>
        <authorList>
            <person name="Krusor M."/>
            <person name="Coil D.A."/>
            <person name="Lang J.M."/>
            <person name="Eisen J.A."/>
            <person name="Alexiev A."/>
        </authorList>
    </citation>
    <scope>NUCLEOTIDE SEQUENCE [LARGE SCALE GENOMIC DNA]</scope>
    <source>
        <strain evidence="8 10">UCD-48B</strain>
    </source>
</reference>
<dbReference type="SMART" id="SM00448">
    <property type="entry name" value="REC"/>
    <property type="match status" value="1"/>
</dbReference>
<evidence type="ECO:0000313" key="9">
    <source>
        <dbReference type="EMBL" id="MEJ6494938.1"/>
    </source>
</evidence>
<dbReference type="Gene3D" id="3.40.50.2300">
    <property type="match status" value="2"/>
</dbReference>
<dbReference type="AlphaFoldDB" id="A0A0P7DWT2"/>
<dbReference type="InterPro" id="IPR013655">
    <property type="entry name" value="PAS_fold_3"/>
</dbReference>
<accession>A0A0P7DWT2</accession>
<dbReference type="InterPro" id="IPR043128">
    <property type="entry name" value="Rev_trsase/Diguanyl_cyclase"/>
</dbReference>
<dbReference type="PROSITE" id="PS50883">
    <property type="entry name" value="EAL"/>
    <property type="match status" value="1"/>
</dbReference>
<dbReference type="PROSITE" id="PS50113">
    <property type="entry name" value="PAC"/>
    <property type="match status" value="1"/>
</dbReference>
<feature type="domain" description="PAC" evidence="5">
    <location>
        <begin position="353"/>
        <end position="404"/>
    </location>
</feature>
<evidence type="ECO:0000313" key="8">
    <source>
        <dbReference type="EMBL" id="KPM84229.1"/>
    </source>
</evidence>
<dbReference type="CDD" id="cd01948">
    <property type="entry name" value="EAL"/>
    <property type="match status" value="1"/>
</dbReference>
<evidence type="ECO:0000256" key="2">
    <source>
        <dbReference type="PROSITE-ProRule" id="PRU00169"/>
    </source>
</evidence>
<dbReference type="InterPro" id="IPR000014">
    <property type="entry name" value="PAS"/>
</dbReference>
<dbReference type="SMART" id="SM00091">
    <property type="entry name" value="PAS"/>
    <property type="match status" value="1"/>
</dbReference>
<evidence type="ECO:0000256" key="1">
    <source>
        <dbReference type="ARBA" id="ARBA00001946"/>
    </source>
</evidence>
<dbReference type="Pfam" id="PF08447">
    <property type="entry name" value="PAS_3"/>
    <property type="match status" value="1"/>
</dbReference>
<organism evidence="8 10">
    <name type="scientific">Pseudoalteromonas lipolytica</name>
    <dbReference type="NCBI Taxonomy" id="570156"/>
    <lineage>
        <taxon>Bacteria</taxon>
        <taxon>Pseudomonadati</taxon>
        <taxon>Pseudomonadota</taxon>
        <taxon>Gammaproteobacteria</taxon>
        <taxon>Alteromonadales</taxon>
        <taxon>Pseudoalteromonadaceae</taxon>
        <taxon>Pseudoalteromonas</taxon>
    </lineage>
</organism>
<protein>
    <submittedName>
        <fullName evidence="8">Diguanylate phosphodiesterase</fullName>
    </submittedName>
    <submittedName>
        <fullName evidence="9">EAL domain-containing protein</fullName>
    </submittedName>
</protein>
<dbReference type="InterPro" id="IPR001633">
    <property type="entry name" value="EAL_dom"/>
</dbReference>
<dbReference type="InterPro" id="IPR035919">
    <property type="entry name" value="EAL_sf"/>
</dbReference>
<dbReference type="Gene3D" id="3.30.70.270">
    <property type="match status" value="1"/>
</dbReference>
<dbReference type="InterPro" id="IPR052155">
    <property type="entry name" value="Biofilm_reg_signaling"/>
</dbReference>
<dbReference type="PANTHER" id="PTHR44757:SF4">
    <property type="entry name" value="DIGUANYLATE CYCLASE DGCE-RELATED"/>
    <property type="match status" value="1"/>
</dbReference>
<dbReference type="GO" id="GO:0003824">
    <property type="term" value="F:catalytic activity"/>
    <property type="evidence" value="ECO:0007669"/>
    <property type="project" value="UniProtKB-ARBA"/>
</dbReference>
<dbReference type="SUPFAM" id="SSF52172">
    <property type="entry name" value="CheY-like"/>
    <property type="match status" value="2"/>
</dbReference>
<dbReference type="InterPro" id="IPR011006">
    <property type="entry name" value="CheY-like_superfamily"/>
</dbReference>
<feature type="domain" description="Response regulatory" evidence="3">
    <location>
        <begin position="6"/>
        <end position="125"/>
    </location>
</feature>
<feature type="domain" description="PAS" evidence="4">
    <location>
        <begin position="272"/>
        <end position="349"/>
    </location>
</feature>
<dbReference type="FunFam" id="3.30.70.270:FF:000001">
    <property type="entry name" value="Diguanylate cyclase domain protein"/>
    <property type="match status" value="1"/>
</dbReference>
<reference evidence="9 11" key="2">
    <citation type="submission" date="2023-01" db="EMBL/GenBank/DDBJ databases">
        <title>Trichodesmium-associated heterotrophic epibiont bacteria.</title>
        <authorList>
            <person name="Cleveland C.S."/>
            <person name="Webb E.A."/>
        </authorList>
    </citation>
    <scope>NUCLEOTIDE SEQUENCE [LARGE SCALE GENOMIC DNA]</scope>
    <source>
        <strain evidence="9 11">USCH2</strain>
    </source>
</reference>
<dbReference type="InterPro" id="IPR035965">
    <property type="entry name" value="PAS-like_dom_sf"/>
</dbReference>
<dbReference type="GO" id="GO:0000160">
    <property type="term" value="P:phosphorelay signal transduction system"/>
    <property type="evidence" value="ECO:0007669"/>
    <property type="project" value="InterPro"/>
</dbReference>
<dbReference type="Pfam" id="PF00563">
    <property type="entry name" value="EAL"/>
    <property type="match status" value="1"/>
</dbReference>
<gene>
    <name evidence="8" type="ORF">AOG27_07965</name>
    <name evidence="9" type="ORF">PQI24_02795</name>
</gene>
<evidence type="ECO:0000313" key="11">
    <source>
        <dbReference type="Proteomes" id="UP001377972"/>
    </source>
</evidence>
<dbReference type="NCBIfam" id="TIGR00229">
    <property type="entry name" value="sensory_box"/>
    <property type="match status" value="1"/>
</dbReference>
<dbReference type="InterPro" id="IPR029787">
    <property type="entry name" value="Nucleotide_cyclase"/>
</dbReference>
<dbReference type="RefSeq" id="WP_054552484.1">
    <property type="nucleotide sequence ID" value="NZ_JAQPZS010000002.1"/>
</dbReference>
<evidence type="ECO:0000259" key="6">
    <source>
        <dbReference type="PROSITE" id="PS50883"/>
    </source>
</evidence>
<dbReference type="Pfam" id="PF00990">
    <property type="entry name" value="GGDEF"/>
    <property type="match status" value="1"/>
</dbReference>
<dbReference type="InterPro" id="IPR000160">
    <property type="entry name" value="GGDEF_dom"/>
</dbReference>
<dbReference type="SUPFAM" id="SSF55073">
    <property type="entry name" value="Nucleotide cyclase"/>
    <property type="match status" value="1"/>
</dbReference>
<dbReference type="InterPro" id="IPR000700">
    <property type="entry name" value="PAS-assoc_C"/>
</dbReference>
<dbReference type="EMBL" id="LJTC01000004">
    <property type="protein sequence ID" value="KPM84229.1"/>
    <property type="molecule type" value="Genomic_DNA"/>
</dbReference>
<sequence>MAKQLKLLILNASVAERETIKTTLNKLNVFTFIEASDSQDALKILKSHPVDIIITGLEVGKIDGWRFSRMIRSGLLKTPKNTPILLTPPIYCERIAETTARSYGIDAVLPFERQDMLPQMLANVLSTHLEKSSRLNLLLLETDSRKAKDISEQLKLSFAITHTTSTKATLATFLQQKFAIVLIDATESHSDTAAGLISEILQHNPKQAIVTIIDNNDADYAEQLLLSGVTDFIRAPYDHSLLSKVCDHAARREDFMVSYAEFAQKVEQLSQSQSRYKELFSAHQRILLHLNTVVLEFNQEGNIRFINPAWEHLTGYGIKSSLAKSLTDFCLPECKTKLQDTIQRILLGGEQQQQVEIQLKHKNGNAIWVECRLQLIKNSQNSATITATIDNIHERKQAELQLRHLALHDTLTELHNRYYFDQQLQRICKAKYTSNDTEHALIYIDLDHFKIINDSKGHQQGDIVLKEVAQLFTANISDEHLVCRIGGDEFAVILKNTNLLDAHLVAESICMAIEKHRFHSEGQEYSISCSIGLTQITEQNNDPSECLKQADIALYVAKSLGRNLVHCYSKEDSSHNSLQAGLEWGHSIRQALQHDAIELHYQPIWDFKRGHVAYFEALLRLKLNDEIVYPNQFIPALELLNDTFLMDQCVIRNAIKSVAEYPELNQIAINLSAQSFLDERLLPHIESSLKEYAVEPTRIIFEITESASINNLVATRAMIERLNGLGCHFSIDDFGTGFSTFNYLKQLPAQHVKIDGSFVRDMLNDPIDLALVKAINDISRSLDKRSVAEYVENQEIFLALKDIGVDYGQGYFIARPMPVEKITAELKKISENNLFN</sequence>
<evidence type="ECO:0000259" key="7">
    <source>
        <dbReference type="PROSITE" id="PS50887"/>
    </source>
</evidence>
<dbReference type="PROSITE" id="PS50887">
    <property type="entry name" value="GGDEF"/>
    <property type="match status" value="1"/>
</dbReference>
<dbReference type="SUPFAM" id="SSF141868">
    <property type="entry name" value="EAL domain-like"/>
    <property type="match status" value="1"/>
</dbReference>
<comment type="caution">
    <text evidence="8">The sequence shown here is derived from an EMBL/GenBank/DDBJ whole genome shotgun (WGS) entry which is preliminary data.</text>
</comment>
<dbReference type="PROSITE" id="PS50112">
    <property type="entry name" value="PAS"/>
    <property type="match status" value="1"/>
</dbReference>
<dbReference type="SUPFAM" id="SSF55785">
    <property type="entry name" value="PYP-like sensor domain (PAS domain)"/>
    <property type="match status" value="1"/>
</dbReference>
<dbReference type="NCBIfam" id="TIGR00254">
    <property type="entry name" value="GGDEF"/>
    <property type="match status" value="1"/>
</dbReference>
<evidence type="ECO:0000259" key="4">
    <source>
        <dbReference type="PROSITE" id="PS50112"/>
    </source>
</evidence>
<comment type="cofactor">
    <cofactor evidence="1">
        <name>Mg(2+)</name>
        <dbReference type="ChEBI" id="CHEBI:18420"/>
    </cofactor>
</comment>
<dbReference type="PANTHER" id="PTHR44757">
    <property type="entry name" value="DIGUANYLATE CYCLASE DGCP"/>
    <property type="match status" value="1"/>
</dbReference>
<comment type="caution">
    <text evidence="2">Lacks conserved residue(s) required for the propagation of feature annotation.</text>
</comment>
<dbReference type="CDD" id="cd00130">
    <property type="entry name" value="PAS"/>
    <property type="match status" value="1"/>
</dbReference>
<dbReference type="InterPro" id="IPR001789">
    <property type="entry name" value="Sig_transdc_resp-reg_receiver"/>
</dbReference>
<keyword evidence="11" id="KW-1185">Reference proteome</keyword>
<evidence type="ECO:0000313" key="10">
    <source>
        <dbReference type="Proteomes" id="UP000050378"/>
    </source>
</evidence>